<evidence type="ECO:0000256" key="3">
    <source>
        <dbReference type="ARBA" id="ARBA00022490"/>
    </source>
</evidence>
<evidence type="ECO:0000256" key="5">
    <source>
        <dbReference type="ARBA" id="ARBA00022723"/>
    </source>
</evidence>
<comment type="subcellular location">
    <subcellularLocation>
        <location evidence="1">Cytoplasm</location>
    </subcellularLocation>
</comment>
<dbReference type="PANTHER" id="PTHR33202:SF18">
    <property type="entry name" value="TRANSCRIPTIONAL REGULATOR FURA"/>
    <property type="match status" value="1"/>
</dbReference>
<comment type="caution">
    <text evidence="11">The sequence shown here is derived from an EMBL/GenBank/DDBJ whole genome shotgun (WGS) entry which is preliminary data.</text>
</comment>
<dbReference type="SUPFAM" id="SSF46785">
    <property type="entry name" value="Winged helix' DNA-binding domain"/>
    <property type="match status" value="1"/>
</dbReference>
<evidence type="ECO:0000256" key="6">
    <source>
        <dbReference type="ARBA" id="ARBA00022833"/>
    </source>
</evidence>
<evidence type="ECO:0000256" key="1">
    <source>
        <dbReference type="ARBA" id="ARBA00004496"/>
    </source>
</evidence>
<gene>
    <name evidence="11" type="ORF">D3226_02550</name>
</gene>
<dbReference type="InterPro" id="IPR043135">
    <property type="entry name" value="Fur_C"/>
</dbReference>
<dbReference type="CDD" id="cd07153">
    <property type="entry name" value="Fur_like"/>
    <property type="match status" value="1"/>
</dbReference>
<evidence type="ECO:0000313" key="12">
    <source>
        <dbReference type="Proteomes" id="UP001646141"/>
    </source>
</evidence>
<proteinExistence type="inferred from homology"/>
<dbReference type="InterPro" id="IPR036388">
    <property type="entry name" value="WH-like_DNA-bd_sf"/>
</dbReference>
<evidence type="ECO:0000256" key="8">
    <source>
        <dbReference type="ARBA" id="ARBA00023015"/>
    </source>
</evidence>
<sequence>MTAAAPHHPVHPSVAERLSAAGLRSTAPRRAVLDMLATGGHMDASAVYEQLRETLPGTSLQAVYGVLSALTDADLVRKITPDGGPARYEARVGDNHHHLICRDCGVIEDVPCVVGSAPCLEPADHLGFTIDVAEVVFRGRCAACSAAQSDAA</sequence>
<accession>A0ABS1SL04</accession>
<dbReference type="Pfam" id="PF01475">
    <property type="entry name" value="FUR"/>
    <property type="match status" value="1"/>
</dbReference>
<dbReference type="Gene3D" id="3.30.1490.190">
    <property type="match status" value="1"/>
</dbReference>
<dbReference type="InterPro" id="IPR036390">
    <property type="entry name" value="WH_DNA-bd_sf"/>
</dbReference>
<comment type="similarity">
    <text evidence="2">Belongs to the Fur family.</text>
</comment>
<evidence type="ECO:0000256" key="7">
    <source>
        <dbReference type="ARBA" id="ARBA00023004"/>
    </source>
</evidence>
<evidence type="ECO:0000256" key="9">
    <source>
        <dbReference type="ARBA" id="ARBA00023125"/>
    </source>
</evidence>
<protein>
    <submittedName>
        <fullName evidence="11">Transcriptional repressor</fullName>
    </submittedName>
</protein>
<evidence type="ECO:0000256" key="10">
    <source>
        <dbReference type="ARBA" id="ARBA00023163"/>
    </source>
</evidence>
<dbReference type="Proteomes" id="UP001646141">
    <property type="component" value="Unassembled WGS sequence"/>
</dbReference>
<keyword evidence="12" id="KW-1185">Reference proteome</keyword>
<keyword evidence="10" id="KW-0804">Transcription</keyword>
<dbReference type="InterPro" id="IPR002481">
    <property type="entry name" value="FUR"/>
</dbReference>
<evidence type="ECO:0000313" key="11">
    <source>
        <dbReference type="EMBL" id="MBL3688841.1"/>
    </source>
</evidence>
<keyword evidence="5" id="KW-0479">Metal-binding</keyword>
<dbReference type="EMBL" id="QYAD01000001">
    <property type="protein sequence ID" value="MBL3688841.1"/>
    <property type="molecule type" value="Genomic_DNA"/>
</dbReference>
<name>A0ABS1SL04_9MICO</name>
<keyword evidence="9" id="KW-0238">DNA-binding</keyword>
<keyword evidence="3" id="KW-0963">Cytoplasm</keyword>
<keyword evidence="7" id="KW-0408">Iron</keyword>
<organism evidence="11 12">
    <name type="scientific">Leucobacter chromiireducens subsp. chromiireducens</name>
    <dbReference type="NCBI Taxonomy" id="660067"/>
    <lineage>
        <taxon>Bacteria</taxon>
        <taxon>Bacillati</taxon>
        <taxon>Actinomycetota</taxon>
        <taxon>Actinomycetes</taxon>
        <taxon>Micrococcales</taxon>
        <taxon>Microbacteriaceae</taxon>
        <taxon>Leucobacter</taxon>
    </lineage>
</organism>
<reference evidence="11 12" key="1">
    <citation type="submission" date="2018-09" db="EMBL/GenBank/DDBJ databases">
        <title>Comparative genomics of Leucobacter spp.</title>
        <authorList>
            <person name="Reis A.C."/>
            <person name="Kolvenbach B.A."/>
            <person name="Corvini P.F.X."/>
            <person name="Nunes O.C."/>
        </authorList>
    </citation>
    <scope>NUCLEOTIDE SEQUENCE [LARGE SCALE GENOMIC DNA]</scope>
    <source>
        <strain evidence="11 12">L-1</strain>
    </source>
</reference>
<dbReference type="Gene3D" id="1.10.10.10">
    <property type="entry name" value="Winged helix-like DNA-binding domain superfamily/Winged helix DNA-binding domain"/>
    <property type="match status" value="1"/>
</dbReference>
<dbReference type="RefSeq" id="WP_202380846.1">
    <property type="nucleotide sequence ID" value="NZ_BAAAMA010000003.1"/>
</dbReference>
<evidence type="ECO:0000256" key="2">
    <source>
        <dbReference type="ARBA" id="ARBA00007957"/>
    </source>
</evidence>
<keyword evidence="4" id="KW-0678">Repressor</keyword>
<evidence type="ECO:0000256" key="4">
    <source>
        <dbReference type="ARBA" id="ARBA00022491"/>
    </source>
</evidence>
<keyword evidence="6" id="KW-0862">Zinc</keyword>
<keyword evidence="8" id="KW-0805">Transcription regulation</keyword>
<dbReference type="PANTHER" id="PTHR33202">
    <property type="entry name" value="ZINC UPTAKE REGULATION PROTEIN"/>
    <property type="match status" value="1"/>
</dbReference>